<dbReference type="SUPFAM" id="SSF52540">
    <property type="entry name" value="P-loop containing nucleoside triphosphate hydrolases"/>
    <property type="match status" value="1"/>
</dbReference>
<comment type="caution">
    <text evidence="1">The sequence shown here is derived from an EMBL/GenBank/DDBJ whole genome shotgun (WGS) entry which is preliminary data.</text>
</comment>
<dbReference type="InterPro" id="IPR027417">
    <property type="entry name" value="P-loop_NTPase"/>
</dbReference>
<organism evidence="1 2">
    <name type="scientific">Alteromonas salexigens</name>
    <dbReference type="NCBI Taxonomy" id="2982530"/>
    <lineage>
        <taxon>Bacteria</taxon>
        <taxon>Pseudomonadati</taxon>
        <taxon>Pseudomonadota</taxon>
        <taxon>Gammaproteobacteria</taxon>
        <taxon>Alteromonadales</taxon>
        <taxon>Alteromonadaceae</taxon>
        <taxon>Alteromonas/Salinimonas group</taxon>
        <taxon>Alteromonas</taxon>
    </lineage>
</organism>
<protein>
    <submittedName>
        <fullName evidence="1">Sulfotransferase family 2 domain-containing protein</fullName>
    </submittedName>
</protein>
<sequence length="261" mass="29662">MQELLKRQSEKYLAKFPRVFFCHVPKCAGVSLSKAIFSALYPALFKASRFSGHIDLTASRHSEALLDVDMMTAREVQLITHLSDKYRVYTNGHCIARPDVVSKFYKQWHFVTVLRDPVERFVSEYVYNRFKTSTWQKLDTGIDSYLASPSAQTSATTYARYFSGIAQPEAIQNDPETAARLAIDNLQRFSVCGTLSNMPRWQESFNQTFHTRIHIGNRNSSPNKQAYTEITGDAALLAQIKELCHTDQRIYDAVVDAQASA</sequence>
<dbReference type="Gene3D" id="3.40.50.300">
    <property type="entry name" value="P-loop containing nucleotide triphosphate hydrolases"/>
    <property type="match status" value="1"/>
</dbReference>
<dbReference type="RefSeq" id="WP_262996439.1">
    <property type="nucleotide sequence ID" value="NZ_JAOTJC010000016.1"/>
</dbReference>
<dbReference type="Proteomes" id="UP001209257">
    <property type="component" value="Unassembled WGS sequence"/>
</dbReference>
<keyword evidence="2" id="KW-1185">Reference proteome</keyword>
<evidence type="ECO:0000313" key="2">
    <source>
        <dbReference type="Proteomes" id="UP001209257"/>
    </source>
</evidence>
<name>A0ABT2VS22_9ALTE</name>
<proteinExistence type="predicted"/>
<dbReference type="InterPro" id="IPR005331">
    <property type="entry name" value="Sulfotransferase"/>
</dbReference>
<reference evidence="2" key="1">
    <citation type="submission" date="2023-07" db="EMBL/GenBank/DDBJ databases">
        <title>Study on multiphase classification of strain Alteromonas salexigens isolated from the Yellow Sea.</title>
        <authorList>
            <person name="Sun L."/>
        </authorList>
    </citation>
    <scope>NUCLEOTIDE SEQUENCE [LARGE SCALE GENOMIC DNA]</scope>
    <source>
        <strain evidence="2">ASW11-19</strain>
    </source>
</reference>
<gene>
    <name evidence="1" type="ORF">OCL06_16080</name>
</gene>
<accession>A0ABT2VS22</accession>
<dbReference type="EMBL" id="JAOTJC010000016">
    <property type="protein sequence ID" value="MCU7556111.1"/>
    <property type="molecule type" value="Genomic_DNA"/>
</dbReference>
<dbReference type="Pfam" id="PF03567">
    <property type="entry name" value="Sulfotransfer_2"/>
    <property type="match status" value="1"/>
</dbReference>
<evidence type="ECO:0000313" key="1">
    <source>
        <dbReference type="EMBL" id="MCU7556111.1"/>
    </source>
</evidence>